<proteinExistence type="inferred from homology"/>
<accession>A0A374NM47</accession>
<feature type="compositionally biased region" description="Low complexity" evidence="4">
    <location>
        <begin position="161"/>
        <end position="183"/>
    </location>
</feature>
<evidence type="ECO:0000313" key="7">
    <source>
        <dbReference type="EMBL" id="RGI86954.1"/>
    </source>
</evidence>
<dbReference type="Gene3D" id="2.40.10.120">
    <property type="match status" value="1"/>
</dbReference>
<dbReference type="PANTHER" id="PTHR22939:SF129">
    <property type="entry name" value="SERINE PROTEASE HTRA2, MITOCHONDRIAL"/>
    <property type="match status" value="1"/>
</dbReference>
<dbReference type="InterPro" id="IPR001478">
    <property type="entry name" value="PDZ"/>
</dbReference>
<dbReference type="InterPro" id="IPR036034">
    <property type="entry name" value="PDZ_sf"/>
</dbReference>
<evidence type="ECO:0000256" key="2">
    <source>
        <dbReference type="ARBA" id="ARBA00022670"/>
    </source>
</evidence>
<dbReference type="PRINTS" id="PR00834">
    <property type="entry name" value="PROTEASES2C"/>
</dbReference>
<dbReference type="AlphaFoldDB" id="A0A374NM47"/>
<dbReference type="SUPFAM" id="SSF50156">
    <property type="entry name" value="PDZ domain-like"/>
    <property type="match status" value="1"/>
</dbReference>
<organism evidence="7 8">
    <name type="scientific">Anaerobutyricum hallii</name>
    <dbReference type="NCBI Taxonomy" id="39488"/>
    <lineage>
        <taxon>Bacteria</taxon>
        <taxon>Bacillati</taxon>
        <taxon>Bacillota</taxon>
        <taxon>Clostridia</taxon>
        <taxon>Lachnospirales</taxon>
        <taxon>Lachnospiraceae</taxon>
        <taxon>Anaerobutyricum</taxon>
    </lineage>
</organism>
<evidence type="ECO:0000256" key="5">
    <source>
        <dbReference type="SAM" id="Phobius"/>
    </source>
</evidence>
<feature type="region of interest" description="Disordered" evidence="4">
    <location>
        <begin position="90"/>
        <end position="120"/>
    </location>
</feature>
<dbReference type="GO" id="GO:0004252">
    <property type="term" value="F:serine-type endopeptidase activity"/>
    <property type="evidence" value="ECO:0007669"/>
    <property type="project" value="InterPro"/>
</dbReference>
<keyword evidence="5" id="KW-0812">Transmembrane</keyword>
<feature type="compositionally biased region" description="Low complexity" evidence="4">
    <location>
        <begin position="15"/>
        <end position="24"/>
    </location>
</feature>
<evidence type="ECO:0000256" key="3">
    <source>
        <dbReference type="ARBA" id="ARBA00022801"/>
    </source>
</evidence>
<dbReference type="InterPro" id="IPR009003">
    <property type="entry name" value="Peptidase_S1_PA"/>
</dbReference>
<dbReference type="SUPFAM" id="SSF50494">
    <property type="entry name" value="Trypsin-like serine proteases"/>
    <property type="match status" value="1"/>
</dbReference>
<feature type="transmembrane region" description="Helical" evidence="5">
    <location>
        <begin position="126"/>
        <end position="147"/>
    </location>
</feature>
<dbReference type="Pfam" id="PF13365">
    <property type="entry name" value="Trypsin_2"/>
    <property type="match status" value="1"/>
</dbReference>
<dbReference type="Gene3D" id="2.30.42.10">
    <property type="match status" value="1"/>
</dbReference>
<name>A0A374NM47_9FIRM</name>
<dbReference type="PANTHER" id="PTHR22939">
    <property type="entry name" value="SERINE PROTEASE FAMILY S1C HTRA-RELATED"/>
    <property type="match status" value="1"/>
</dbReference>
<dbReference type="InterPro" id="IPR001940">
    <property type="entry name" value="Peptidase_S1C"/>
</dbReference>
<evidence type="ECO:0000259" key="6">
    <source>
        <dbReference type="PROSITE" id="PS50106"/>
    </source>
</evidence>
<keyword evidence="2" id="KW-0645">Protease</keyword>
<evidence type="ECO:0000256" key="1">
    <source>
        <dbReference type="ARBA" id="ARBA00010541"/>
    </source>
</evidence>
<dbReference type="RefSeq" id="WP_117982710.1">
    <property type="nucleotide sequence ID" value="NZ_QSOE01000055.1"/>
</dbReference>
<feature type="domain" description="PDZ" evidence="6">
    <location>
        <begin position="408"/>
        <end position="485"/>
    </location>
</feature>
<feature type="compositionally biased region" description="Low complexity" evidence="4">
    <location>
        <begin position="63"/>
        <end position="78"/>
    </location>
</feature>
<feature type="compositionally biased region" description="Basic and acidic residues" evidence="4">
    <location>
        <begin position="1"/>
        <end position="14"/>
    </location>
</feature>
<feature type="region of interest" description="Disordered" evidence="4">
    <location>
        <begin position="504"/>
        <end position="559"/>
    </location>
</feature>
<protein>
    <submittedName>
        <fullName evidence="7">PDZ domain-containing protein</fullName>
    </submittedName>
</protein>
<feature type="region of interest" description="Disordered" evidence="4">
    <location>
        <begin position="1"/>
        <end position="24"/>
    </location>
</feature>
<feature type="region of interest" description="Disordered" evidence="4">
    <location>
        <begin position="159"/>
        <end position="183"/>
    </location>
</feature>
<reference evidence="7 8" key="1">
    <citation type="submission" date="2018-08" db="EMBL/GenBank/DDBJ databases">
        <title>A genome reference for cultivated species of the human gut microbiota.</title>
        <authorList>
            <person name="Zou Y."/>
            <person name="Xue W."/>
            <person name="Luo G."/>
        </authorList>
    </citation>
    <scope>NUCLEOTIDE SEQUENCE [LARGE SCALE GENOMIC DNA]</scope>
    <source>
        <strain evidence="7 8">TM10-1AC</strain>
    </source>
</reference>
<gene>
    <name evidence="7" type="ORF">DXD91_09130</name>
</gene>
<keyword evidence="3" id="KW-0378">Hydrolase</keyword>
<comment type="caution">
    <text evidence="7">The sequence shown here is derived from an EMBL/GenBank/DDBJ whole genome shotgun (WGS) entry which is preliminary data.</text>
</comment>
<dbReference type="GO" id="GO:0006508">
    <property type="term" value="P:proteolysis"/>
    <property type="evidence" value="ECO:0007669"/>
    <property type="project" value="UniProtKB-KW"/>
</dbReference>
<dbReference type="Proteomes" id="UP000262524">
    <property type="component" value="Unassembled WGS sequence"/>
</dbReference>
<evidence type="ECO:0000256" key="4">
    <source>
        <dbReference type="SAM" id="MobiDB-lite"/>
    </source>
</evidence>
<dbReference type="EMBL" id="QSOE01000055">
    <property type="protein sequence ID" value="RGI86954.1"/>
    <property type="molecule type" value="Genomic_DNA"/>
</dbReference>
<feature type="region of interest" description="Disordered" evidence="4">
    <location>
        <begin position="38"/>
        <end position="78"/>
    </location>
</feature>
<dbReference type="SMART" id="SM00228">
    <property type="entry name" value="PDZ"/>
    <property type="match status" value="1"/>
</dbReference>
<sequence length="574" mass="60278">MNEFENGFHNENLENNRINNQENNSQQVAIDVTPIEESVTQENTESHRYSYREQGTGGSSYQYDNGNNSNDTYNNSYSSHGWRDESTYNNENYYGNIPPEPDKRRRQRKNGSKNNKNGMGKKAAKLVASAAVFGLVAGACFVGVSVAKDKLYPSTADRIETTSGTTSAKSETSSSGSSSSSSNVASVVNEVMPSVVSITSTIQSSNYYGFGTQESEGAGSGFIVAKTKDNLMIATNNHVVSDATSLTVGFADDTTAKATVVGTDSSADLAVISVKIKDIKDSTASKIKVATLGSSDDLKVGEEVVAIGNALGYGQSVTTGVVSAKNREVSLTDGTMNLLQTDAAINPGNSGGVLINMDGQVVGINNAKLEDTSVEGMGYAIPITTAKTILTDLMNASSVSTKDAAFLGVVGRDINESYSSALGIPSGIYVSQVVSGSPAEKAGISAGDVITKFEGNNVSTMSGLKEKLALKKANTKVKITFKRANQSGTYEEKTVTVTLGKKSDFSDVTTDNSSDSSNDSNNNSNNGNNNGNSNGNSGNSNGNSGDYGYGNGNSGNDNGNGYINPYEYFFGNNY</sequence>
<keyword evidence="5" id="KW-0472">Membrane</keyword>
<dbReference type="PROSITE" id="PS50106">
    <property type="entry name" value="PDZ"/>
    <property type="match status" value="1"/>
</dbReference>
<dbReference type="Pfam" id="PF13180">
    <property type="entry name" value="PDZ_2"/>
    <property type="match status" value="1"/>
</dbReference>
<keyword evidence="5" id="KW-1133">Transmembrane helix</keyword>
<feature type="compositionally biased region" description="Low complexity" evidence="4">
    <location>
        <begin position="511"/>
        <end position="544"/>
    </location>
</feature>
<evidence type="ECO:0000313" key="8">
    <source>
        <dbReference type="Proteomes" id="UP000262524"/>
    </source>
</evidence>
<comment type="similarity">
    <text evidence="1">Belongs to the peptidase S1C family.</text>
</comment>